<dbReference type="InterPro" id="IPR006140">
    <property type="entry name" value="D-isomer_DH_NAD-bd"/>
</dbReference>
<proteinExistence type="predicted"/>
<sequence length="313" mass="33629">MTEPVDETDIAVRIHSSQGDGLEQALREAFPGIDVFRKPMETGRPEKVLVTFYPPEDEDLSKYGWVHCVGAGVDAICKAFAGIEPAPLVTRTTGRMGQQIGEYCAAYALSWLQKTALRRSLEAERDWDREHAAPGYLFETQVAVIGTGSIGQGVAGAFKGLQAPVLGLSRTGRPAKGFDKVMRLADLSAGAAAKIVIGALPFTPQTDSAIGADVFDKLDGALFINVGRGATLDEEALKAALDSGRVHHAVLDVFRDEPLVPGHWFWSDNRVTVTPHVSGLTLPGDGQARLLKLLERRLAGLTVEADVDIARGY</sequence>
<dbReference type="InterPro" id="IPR036291">
    <property type="entry name" value="NAD(P)-bd_dom_sf"/>
</dbReference>
<dbReference type="RefSeq" id="WP_269401800.1">
    <property type="nucleotide sequence ID" value="NZ_JAPWGW010000001.1"/>
</dbReference>
<dbReference type="EMBL" id="JAPWGW010000001">
    <property type="protein sequence ID" value="MCZ4297681.1"/>
    <property type="molecule type" value="Genomic_DNA"/>
</dbReference>
<evidence type="ECO:0000313" key="5">
    <source>
        <dbReference type="Proteomes" id="UP001083770"/>
    </source>
</evidence>
<evidence type="ECO:0000313" key="4">
    <source>
        <dbReference type="EMBL" id="MCZ4297681.1"/>
    </source>
</evidence>
<reference evidence="4" key="1">
    <citation type="submission" date="2022-12" db="EMBL/GenBank/DDBJ databases">
        <title>Bacterial isolates from different developmental stages of Nematostella vectensis.</title>
        <authorList>
            <person name="Fraune S."/>
        </authorList>
    </citation>
    <scope>NUCLEOTIDE SEQUENCE</scope>
    <source>
        <strain evidence="4">G21632-S1</strain>
    </source>
</reference>
<keyword evidence="5" id="KW-1185">Reference proteome</keyword>
<comment type="caution">
    <text evidence="4">The sequence shown here is derived from an EMBL/GenBank/DDBJ whole genome shotgun (WGS) entry which is preliminary data.</text>
</comment>
<dbReference type="SUPFAM" id="SSF51735">
    <property type="entry name" value="NAD(P)-binding Rossmann-fold domains"/>
    <property type="match status" value="1"/>
</dbReference>
<evidence type="ECO:0000256" key="2">
    <source>
        <dbReference type="ARBA" id="ARBA00023027"/>
    </source>
</evidence>
<dbReference type="Pfam" id="PF02826">
    <property type="entry name" value="2-Hacid_dh_C"/>
    <property type="match status" value="1"/>
</dbReference>
<name>A0ABT4LTI2_9PROT</name>
<accession>A0ABT4LTI2</accession>
<gene>
    <name evidence="4" type="ORF">O4G74_06375</name>
</gene>
<organism evidence="4 5">
    <name type="scientific">Henriciella marina</name>
    <dbReference type="NCBI Taxonomy" id="453851"/>
    <lineage>
        <taxon>Bacteria</taxon>
        <taxon>Pseudomonadati</taxon>
        <taxon>Pseudomonadota</taxon>
        <taxon>Alphaproteobacteria</taxon>
        <taxon>Hyphomonadales</taxon>
        <taxon>Hyphomonadaceae</taxon>
        <taxon>Henriciella</taxon>
    </lineage>
</organism>
<keyword evidence="2" id="KW-0520">NAD</keyword>
<dbReference type="PANTHER" id="PTHR43333">
    <property type="entry name" value="2-HACID_DH_C DOMAIN-CONTAINING PROTEIN"/>
    <property type="match status" value="1"/>
</dbReference>
<evidence type="ECO:0000259" key="3">
    <source>
        <dbReference type="Pfam" id="PF02826"/>
    </source>
</evidence>
<dbReference type="Gene3D" id="3.40.50.720">
    <property type="entry name" value="NAD(P)-binding Rossmann-like Domain"/>
    <property type="match status" value="2"/>
</dbReference>
<protein>
    <submittedName>
        <fullName evidence="4">NAD(P)-dependent oxidoreductase</fullName>
    </submittedName>
</protein>
<dbReference type="Proteomes" id="UP001083770">
    <property type="component" value="Unassembled WGS sequence"/>
</dbReference>
<feature type="domain" description="D-isomer specific 2-hydroxyacid dehydrogenase NAD-binding" evidence="3">
    <location>
        <begin position="107"/>
        <end position="278"/>
    </location>
</feature>
<keyword evidence="1" id="KW-0560">Oxidoreductase</keyword>
<dbReference type="PANTHER" id="PTHR43333:SF1">
    <property type="entry name" value="D-ISOMER SPECIFIC 2-HYDROXYACID DEHYDROGENASE NAD-BINDING DOMAIN-CONTAINING PROTEIN"/>
    <property type="match status" value="1"/>
</dbReference>
<evidence type="ECO:0000256" key="1">
    <source>
        <dbReference type="ARBA" id="ARBA00023002"/>
    </source>
</evidence>